<dbReference type="Gene3D" id="1.25.10.10">
    <property type="entry name" value="Leucine-rich Repeat Variant"/>
    <property type="match status" value="1"/>
</dbReference>
<sequence length="2011" mass="227267">ECPIIVVSLFQAYRNSVPKNVKAFVPRIKTVLMLQAKPQEKAHQDAKAQGKIFAGVSKDIKNRAAFGEFITAQVKTMSFLAYLLRVYAQQLTDFLPALPDIVVRLLQDCPREKSGARKELLVAIRHIINYNFRKIFLPKIDELLDERTLIGDGLTVYETLRPLAYSMLADLIHHVRDSLSKEQIRRTVEVYTKNLHDDYPGTSFQTMSAKLLLNMAECIARLPDKQDGRHFLIMILNAIGDKFAAMNRQYHNAVKVSKQYSQQSIDAVSENYMADKDQPPDWDDIDIYNATPIKTSNPRERGSDPVADNKFLFKNLLHGLKNLFYQLRICNPPQIQNEIAPDNAPPNWHEVSLGYNAEEIEVMIKLLREGAQVFRYYNTEPPSVEAQHMSPAEFLANHQMANSGKEEKDLLESFATVFHHIDPAAFHEVFHSEIPNLYNMMFDNAALLHVPQFLLASEATSPSFAGMLLQFLMEKLDEVGTSDVKKSSILLRLFKLSFMAVTLFCAQNEQVLLPHVTKLITKSIQLSVTAEEPMNYFLLLRSLFRSIGGGRFEHLYKELLPLLEMLLEVLNNLLVSARKPHERDLFVELSLTVPARLSNLLPHLNYLMRPLVVALRAGSELIAQGLRTLELCVDNLTADYLDPIMAPVIDELMAALWDHLRPNPYSHFHAHTTMRILGKLGGRNRKFLSRPPELEYKSYADDESSIDIRVVGSAKERPFPARLGIDLAISKLMEVPKAPAAKKSDGFHKQQALKLISTQIKLVIGFDNLPDDFAQLVRLQANDLADREFTVGTDLMTVSEREKSIPKKDADQESLKKLLKACMFAVSLPDTKSGASALLQDVYRHFTILEVGRALAYEKHRKKDFDVKSGEGPVCIDSSILADAIIETLSSDNAAVRDVAIEAVTAIRDAAAVVFGASARIDKLPFFSHLAKTFSHSCHEEDWFVKAGGTLGIYIMTNKIDMGDEWMILHQIDFIRALMYVMKDMPQDLPANTRIQAQHTLEILLRRCHSKVSKEDIKNSQTKLYNLCGYLVFELAHQNRHVREAAQKSFGIIGEVVGAEVHELLIPVKERLLGPIFMKPLRALPFAVQIGYIDAVTYCLKLHHGVLEFHEQLNRLLMESLALADSDEETLVAKPHDQRNAESIVNLKVACLGLLCTAIGFTEFGASPQQAQSRTRIIAVFFRCLYSKSPDIAQTANAGLKVVLGTTNKLPKDLLQNGLRPILMNLQDPRKLNVEGLEGLATLLQLLTNYFKVEIGQRLLDHMRTIADPISLQKISFTLIEQNKQMKIVTAIFNVFHLLPPAAIQFLKELVERVIELEVALRRTHNSPFREPLVKYLNHYPKEAWNFFRPQIKNEVFGRFFAQMLACPASGPLREAVAGDVSGFLETLAKEGNEEERWPAVINAIHVAQSLCKFPETRGWLAPHESLREALFNSAKELQIKLRDNSIEPGLRLAVEQAGERVMEVFTTYMAHQREDLDFFFGIVEAVTKEELKPCSPLFDFITCHMVSNNSVDYWRTLVLRCIDLYTGRHTPQRTKTFAFHYIVNPIFATDTMRNWDSLLGSSKGTELMDKSMTEVIHNRLWKPQSVGDISDEPGQSGVDHSRMELLQMTTMLVKYHHNLIQETRKDIIKFGWNFIKLEDVINKYAAYVLIAYFIAQYYTPAKIAIQVYTALLKAHQNEGRSLVTLSLEVLAPVLRRRIGGNDPKPALLAKTPRKILTEESSNLQQLTSIFHFLVRHPDLFYEARRDLAPIIIQSLGKIAQLPNPSNENKKLAVNLMTLVWLWEKKAVDDAGSLPGPQSPGSVHSPTASKIAPLANHTSRLNLLKYLANFIATLTERFPTPSAKIKEAGQSHVLQPAQSTDMIKKSLQLLHNLLSPPYWNDVDIEGLFPKVTEPVLLSDPKQDERVEIWVTRVVNTLQILRVLVNVKPNEWVIARLPQLQKLLDKPLRSENSEIQDCLHNPDSESQSTDDLKPLLACILEAIPDETLEEDLPNADNPTSEFVSSLSAIATE</sequence>
<reference evidence="2 3" key="1">
    <citation type="submission" date="2017-03" db="EMBL/GenBank/DDBJ databases">
        <title>Genomes of endolithic fungi from Antarctica.</title>
        <authorList>
            <person name="Coleine C."/>
            <person name="Masonjones S."/>
            <person name="Stajich J.E."/>
        </authorList>
    </citation>
    <scope>NUCLEOTIDE SEQUENCE [LARGE SCALE GENOMIC DNA]</scope>
    <source>
        <strain evidence="2 3">CCFEE 5187</strain>
    </source>
</reference>
<dbReference type="PANTHER" id="PTHR11139:SF1">
    <property type="entry name" value="TRANSFORMATION_TRANSCRIPTION DOMAIN-ASSOCIATED PROTEIN"/>
    <property type="match status" value="1"/>
</dbReference>
<dbReference type="Pfam" id="PF20175">
    <property type="entry name" value="Tra1_central"/>
    <property type="match status" value="1"/>
</dbReference>
<dbReference type="GO" id="GO:0035267">
    <property type="term" value="C:NuA4 histone acetyltransferase complex"/>
    <property type="evidence" value="ECO:0007669"/>
    <property type="project" value="TreeGrafter"/>
</dbReference>
<dbReference type="Pfam" id="PF20206">
    <property type="entry name" value="Tra1_ring"/>
    <property type="match status" value="1"/>
</dbReference>
<dbReference type="InterPro" id="IPR046805">
    <property type="entry name" value="Tra1_ring"/>
</dbReference>
<feature type="region of interest" description="Disordered" evidence="1">
    <location>
        <begin position="1987"/>
        <end position="2011"/>
    </location>
</feature>
<dbReference type="GO" id="GO:0006281">
    <property type="term" value="P:DNA repair"/>
    <property type="evidence" value="ECO:0007669"/>
    <property type="project" value="TreeGrafter"/>
</dbReference>
<gene>
    <name evidence="2" type="ORF">B0A49_13791</name>
</gene>
<evidence type="ECO:0008006" key="4">
    <source>
        <dbReference type="Google" id="ProtNLM"/>
    </source>
</evidence>
<dbReference type="GO" id="GO:0000124">
    <property type="term" value="C:SAGA complex"/>
    <property type="evidence" value="ECO:0007669"/>
    <property type="project" value="TreeGrafter"/>
</dbReference>
<keyword evidence="3" id="KW-1185">Reference proteome</keyword>
<dbReference type="InterPro" id="IPR011989">
    <property type="entry name" value="ARM-like"/>
</dbReference>
<dbReference type="GO" id="GO:0006355">
    <property type="term" value="P:regulation of DNA-templated transcription"/>
    <property type="evidence" value="ECO:0007669"/>
    <property type="project" value="TreeGrafter"/>
</dbReference>
<feature type="compositionally biased region" description="Polar residues" evidence="1">
    <location>
        <begin position="1995"/>
        <end position="2011"/>
    </location>
</feature>
<protein>
    <recommendedName>
        <fullName evidence="4">Non-specific serine/threonine protein kinase</fullName>
    </recommendedName>
</protein>
<evidence type="ECO:0000313" key="2">
    <source>
        <dbReference type="EMBL" id="TKA53638.1"/>
    </source>
</evidence>
<dbReference type="InterPro" id="IPR016024">
    <property type="entry name" value="ARM-type_fold"/>
</dbReference>
<dbReference type="PANTHER" id="PTHR11139">
    <property type="entry name" value="ATAXIA TELANGIECTASIA MUTATED ATM -RELATED"/>
    <property type="match status" value="1"/>
</dbReference>
<proteinExistence type="predicted"/>
<evidence type="ECO:0000313" key="3">
    <source>
        <dbReference type="Proteomes" id="UP000308768"/>
    </source>
</evidence>
<dbReference type="InterPro" id="IPR046807">
    <property type="entry name" value="Tra1_central"/>
</dbReference>
<evidence type="ECO:0000256" key="1">
    <source>
        <dbReference type="SAM" id="MobiDB-lite"/>
    </source>
</evidence>
<feature type="non-terminal residue" evidence="2">
    <location>
        <position position="1"/>
    </location>
</feature>
<dbReference type="EMBL" id="NAJN01002369">
    <property type="protein sequence ID" value="TKA53638.1"/>
    <property type="molecule type" value="Genomic_DNA"/>
</dbReference>
<accession>A0A4U0VVH7</accession>
<dbReference type="STRING" id="331657.A0A4U0VVH7"/>
<feature type="non-terminal residue" evidence="2">
    <location>
        <position position="2011"/>
    </location>
</feature>
<comment type="caution">
    <text evidence="2">The sequence shown here is derived from an EMBL/GenBank/DDBJ whole genome shotgun (WGS) entry which is preliminary data.</text>
</comment>
<dbReference type="GO" id="GO:0005634">
    <property type="term" value="C:nucleus"/>
    <property type="evidence" value="ECO:0007669"/>
    <property type="project" value="TreeGrafter"/>
</dbReference>
<dbReference type="InterPro" id="IPR050517">
    <property type="entry name" value="DDR_Repair_Kinase"/>
</dbReference>
<dbReference type="SUPFAM" id="SSF48371">
    <property type="entry name" value="ARM repeat"/>
    <property type="match status" value="2"/>
</dbReference>
<dbReference type="OrthoDB" id="5570127at2759"/>
<name>A0A4U0VVH7_9PEZI</name>
<dbReference type="Proteomes" id="UP000308768">
    <property type="component" value="Unassembled WGS sequence"/>
</dbReference>
<organism evidence="2 3">
    <name type="scientific">Cryomyces minteri</name>
    <dbReference type="NCBI Taxonomy" id="331657"/>
    <lineage>
        <taxon>Eukaryota</taxon>
        <taxon>Fungi</taxon>
        <taxon>Dikarya</taxon>
        <taxon>Ascomycota</taxon>
        <taxon>Pezizomycotina</taxon>
        <taxon>Dothideomycetes</taxon>
        <taxon>Dothideomycetes incertae sedis</taxon>
        <taxon>Cryomyces</taxon>
    </lineage>
</organism>